<dbReference type="VEuPathDB" id="TriTrypDB:TCDM_11229"/>
<sequence length="195" mass="20437">MAGSFLPRDGWMRVRLLRVRCVVAAGFCHFPGAAGMSWGRWWWMSSSPAWWVTAGVVCPPCVDAVSWCVDCAAGPAALSSCCLRSRCIRCAPSLSLSFHSFPFRLTDQLTDTSDSTTGDDDCDGDGAAPCCPLRSCAAAARPFVFAAAGSPGLVSGGAEAVVVPVDVSCAPSDGSLSYRVLACFVGVEEVFCCQC</sequence>
<comment type="caution">
    <text evidence="1">The sequence shown here is derived from an EMBL/GenBank/DDBJ whole genome shotgun (WGS) entry which is preliminary data.</text>
</comment>
<organism evidence="1 2">
    <name type="scientific">Trypanosoma cruzi Dm28c</name>
    <dbReference type="NCBI Taxonomy" id="1416333"/>
    <lineage>
        <taxon>Eukaryota</taxon>
        <taxon>Discoba</taxon>
        <taxon>Euglenozoa</taxon>
        <taxon>Kinetoplastea</taxon>
        <taxon>Metakinetoplastina</taxon>
        <taxon>Trypanosomatida</taxon>
        <taxon>Trypanosomatidae</taxon>
        <taxon>Trypanosoma</taxon>
        <taxon>Schizotrypanum</taxon>
    </lineage>
</organism>
<protein>
    <submittedName>
        <fullName evidence="1">Uncharacterized protein</fullName>
    </submittedName>
</protein>
<dbReference type="AlphaFoldDB" id="V5B5D6"/>
<dbReference type="Proteomes" id="UP000017861">
    <property type="component" value="Unassembled WGS sequence"/>
</dbReference>
<reference evidence="1 2" key="1">
    <citation type="journal article" date="2014" name="Genome Announc.">
        <title>Trypanosoma cruzi Clone Dm28c Draft Genome Sequence.</title>
        <authorList>
            <person name="Grisard E.C."/>
            <person name="Teixeira S.M."/>
            <person name="de Almeida L.G."/>
            <person name="Stoco P.H."/>
            <person name="Gerber A.L."/>
            <person name="Talavera-Lopez C."/>
            <person name="Lima O.C."/>
            <person name="Andersson B."/>
            <person name="de Vasconcelos A.T."/>
        </authorList>
    </citation>
    <scope>NUCLEOTIDE SEQUENCE [LARGE SCALE GENOMIC DNA]</scope>
    <source>
        <strain evidence="1 2">Dm28c</strain>
    </source>
</reference>
<accession>V5B5D6</accession>
<evidence type="ECO:0000313" key="1">
    <source>
        <dbReference type="EMBL" id="ESS61192.1"/>
    </source>
</evidence>
<proteinExistence type="predicted"/>
<gene>
    <name evidence="1" type="ORF">TCDM_11229</name>
</gene>
<evidence type="ECO:0000313" key="2">
    <source>
        <dbReference type="Proteomes" id="UP000017861"/>
    </source>
</evidence>
<dbReference type="EMBL" id="AYLP01000325">
    <property type="protein sequence ID" value="ESS61192.1"/>
    <property type="molecule type" value="Genomic_DNA"/>
</dbReference>
<name>V5B5D6_TRYCR</name>